<dbReference type="PANTHER" id="PTHR33198:SF19">
    <property type="entry name" value="CCHC-TYPE DOMAIN-CONTAINING PROTEIN"/>
    <property type="match status" value="1"/>
</dbReference>
<evidence type="ECO:0000313" key="2">
    <source>
        <dbReference type="EMBL" id="KAF0750097.1"/>
    </source>
</evidence>
<feature type="compositionally biased region" description="Basic and acidic residues" evidence="1">
    <location>
        <begin position="208"/>
        <end position="217"/>
    </location>
</feature>
<dbReference type="Proteomes" id="UP000478052">
    <property type="component" value="Unassembled WGS sequence"/>
</dbReference>
<protein>
    <recommendedName>
        <fullName evidence="4">Retrotransposon gag domain-containing protein</fullName>
    </recommendedName>
</protein>
<dbReference type="EMBL" id="VUJU01005841">
    <property type="protein sequence ID" value="KAF0750097.1"/>
    <property type="molecule type" value="Genomic_DNA"/>
</dbReference>
<dbReference type="PANTHER" id="PTHR33198">
    <property type="entry name" value="ANK_REP_REGION DOMAIN-CONTAINING PROTEIN-RELATED"/>
    <property type="match status" value="1"/>
</dbReference>
<feature type="region of interest" description="Disordered" evidence="1">
    <location>
        <begin position="180"/>
        <end position="220"/>
    </location>
</feature>
<proteinExistence type="predicted"/>
<evidence type="ECO:0000313" key="3">
    <source>
        <dbReference type="Proteomes" id="UP000478052"/>
    </source>
</evidence>
<dbReference type="OrthoDB" id="6621134at2759"/>
<gene>
    <name evidence="2" type="ORF">FWK35_00026530</name>
</gene>
<evidence type="ECO:0008006" key="4">
    <source>
        <dbReference type="Google" id="ProtNLM"/>
    </source>
</evidence>
<keyword evidence="3" id="KW-1185">Reference proteome</keyword>
<reference evidence="2 3" key="1">
    <citation type="submission" date="2019-08" db="EMBL/GenBank/DDBJ databases">
        <title>Whole genome of Aphis craccivora.</title>
        <authorList>
            <person name="Voronova N.V."/>
            <person name="Shulinski R.S."/>
            <person name="Bandarenka Y.V."/>
            <person name="Zhorov D.G."/>
            <person name="Warner D."/>
        </authorList>
    </citation>
    <scope>NUCLEOTIDE SEQUENCE [LARGE SCALE GENOMIC DNA]</scope>
    <source>
        <strain evidence="2">180601</strain>
        <tissue evidence="2">Whole Body</tissue>
    </source>
</reference>
<name>A0A6G0Y6B1_APHCR</name>
<dbReference type="AlphaFoldDB" id="A0A6G0Y6B1"/>
<organism evidence="2 3">
    <name type="scientific">Aphis craccivora</name>
    <name type="common">Cowpea aphid</name>
    <dbReference type="NCBI Taxonomy" id="307492"/>
    <lineage>
        <taxon>Eukaryota</taxon>
        <taxon>Metazoa</taxon>
        <taxon>Ecdysozoa</taxon>
        <taxon>Arthropoda</taxon>
        <taxon>Hexapoda</taxon>
        <taxon>Insecta</taxon>
        <taxon>Pterygota</taxon>
        <taxon>Neoptera</taxon>
        <taxon>Paraneoptera</taxon>
        <taxon>Hemiptera</taxon>
        <taxon>Sternorrhyncha</taxon>
        <taxon>Aphidomorpha</taxon>
        <taxon>Aphidoidea</taxon>
        <taxon>Aphididae</taxon>
        <taxon>Aphidini</taxon>
        <taxon>Aphis</taxon>
        <taxon>Aphis</taxon>
    </lineage>
</organism>
<feature type="compositionally biased region" description="Polar residues" evidence="1">
    <location>
        <begin position="192"/>
        <end position="201"/>
    </location>
</feature>
<accession>A0A6G0Y6B1</accession>
<sequence>MAKFALGHVEPYDEKDDDWESYIERFELFVKCNNISKVQVVPTLLTLMGKNTYKILKDLCTPVKPERKTFEEIKNCLQNYFEPKPYFISERVKFNNRVQSKNESIQQYVKEIKKLSSNCKFGDGLIERLRDRLVSGVYSNEVKRKFRFEKDENLTFDKACEIAIQTELAMKDTEEVHQPEEVNFMKKKTNRRNGQFNAKQNQGRKYHQSKEKDETQKTSKKCTCCGRSNHTFFNVSIKSTLVIYVNV</sequence>
<comment type="caution">
    <text evidence="2">The sequence shown here is derived from an EMBL/GenBank/DDBJ whole genome shotgun (WGS) entry which is preliminary data.</text>
</comment>
<evidence type="ECO:0000256" key="1">
    <source>
        <dbReference type="SAM" id="MobiDB-lite"/>
    </source>
</evidence>